<proteinExistence type="predicted"/>
<sequence>MSKYDEFSQKVKALQKEYGVFIDTIVNDIGIDELIIVDEKTGEFKYLFTDEDN</sequence>
<dbReference type="KEGG" id="vg:17959386"/>
<evidence type="ECO:0000313" key="1">
    <source>
        <dbReference type="EMBL" id="AGY48238.1"/>
    </source>
</evidence>
<organism evidence="1 2">
    <name type="scientific">Bacillus phage Riggi</name>
    <dbReference type="NCBI Taxonomy" id="2884426"/>
    <lineage>
        <taxon>Viruses</taxon>
        <taxon>Duplodnaviria</taxon>
        <taxon>Heunggongvirae</taxon>
        <taxon>Uroviricota</taxon>
        <taxon>Caudoviricetes</taxon>
        <taxon>Ehrlichviridae</taxon>
        <taxon>Andromedavirus</taxon>
        <taxon>Andromedavirus riggi</taxon>
    </lineage>
</organism>
<dbReference type="Proteomes" id="UP000017652">
    <property type="component" value="Segment"/>
</dbReference>
<accession>U5Q056</accession>
<name>U5Q056_9CAUD</name>
<gene>
    <name evidence="1" type="ORF">Riggi_76</name>
</gene>
<dbReference type="RefSeq" id="YP_008770633.1">
    <property type="nucleotide sequence ID" value="NC_022765.1"/>
</dbReference>
<protein>
    <submittedName>
        <fullName evidence="1">Uncharacterized protein</fullName>
    </submittedName>
</protein>
<keyword evidence="2" id="KW-1185">Reference proteome</keyword>
<dbReference type="GeneID" id="17959386"/>
<reference evidence="1 2" key="1">
    <citation type="journal article" date="2013" name="Genome Announc.">
        <title>Complete Genome of Bacillus pumilus Siphophage Riggi.</title>
        <authorList>
            <person name="Still E.L."/>
            <person name="Riggi C.F."/>
            <person name="Chamakura K.R."/>
            <person name="Kuty Everett G.F."/>
        </authorList>
    </citation>
    <scope>NUCLEOTIDE SEQUENCE [LARGE SCALE GENOMIC DNA]</scope>
</reference>
<dbReference type="EMBL" id="KF669659">
    <property type="protein sequence ID" value="AGY48238.1"/>
    <property type="molecule type" value="Genomic_DNA"/>
</dbReference>
<evidence type="ECO:0000313" key="2">
    <source>
        <dbReference type="Proteomes" id="UP000017652"/>
    </source>
</evidence>